<evidence type="ECO:0000313" key="2">
    <source>
        <dbReference type="EMBL" id="VVM13457.1"/>
    </source>
</evidence>
<proteinExistence type="predicted"/>
<gene>
    <name evidence="2" type="ORF">PS683_01751</name>
</gene>
<feature type="region of interest" description="Disordered" evidence="1">
    <location>
        <begin position="120"/>
        <end position="148"/>
    </location>
</feature>
<protein>
    <submittedName>
        <fullName evidence="2">Uncharacterized protein</fullName>
    </submittedName>
</protein>
<evidence type="ECO:0000256" key="1">
    <source>
        <dbReference type="SAM" id="MobiDB-lite"/>
    </source>
</evidence>
<feature type="compositionally biased region" description="Basic and acidic residues" evidence="1">
    <location>
        <begin position="121"/>
        <end position="131"/>
    </location>
</feature>
<reference evidence="2" key="1">
    <citation type="submission" date="2019-09" db="EMBL/GenBank/DDBJ databases">
        <authorList>
            <person name="Chandra G."/>
            <person name="Truman W A."/>
        </authorList>
    </citation>
    <scope>NUCLEOTIDE SEQUENCE</scope>
    <source>
        <strain evidence="2">PS683</strain>
    </source>
</reference>
<dbReference type="AlphaFoldDB" id="A0A5E6RSY9"/>
<organism evidence="2">
    <name type="scientific">Pseudomonas fluorescens</name>
    <dbReference type="NCBI Taxonomy" id="294"/>
    <lineage>
        <taxon>Bacteria</taxon>
        <taxon>Pseudomonadati</taxon>
        <taxon>Pseudomonadota</taxon>
        <taxon>Gammaproteobacteria</taxon>
        <taxon>Pseudomonadales</taxon>
        <taxon>Pseudomonadaceae</taxon>
        <taxon>Pseudomonas</taxon>
    </lineage>
</organism>
<sequence length="208" mass="24021">MRQRVTPAKPQPAVHFHCTGAVQACPLKRQNPVQRPIGQGQQFLARDHRHRATVRGGFFRRRSGIPIGVSSSCRHVVHVLFLLQHRVLPRLPAHLHRALPEPANHAANRDRLVAIHRLHERRQNRQKAPDKSHRRIKNPRSVLDQPQAQIRHTRCWQGDGQHRANHQVNQQRYHEPNRHFGNFVGGQCVQPDHCCAQQQVQRGFITGE</sequence>
<dbReference type="EMBL" id="LR700641">
    <property type="protein sequence ID" value="VVM13457.1"/>
    <property type="molecule type" value="Genomic_DNA"/>
</dbReference>
<dbReference type="PROSITE" id="PS51257">
    <property type="entry name" value="PROKAR_LIPOPROTEIN"/>
    <property type="match status" value="1"/>
</dbReference>
<name>A0A5E6RSY9_PSEFL</name>
<accession>A0A5E6RSY9</accession>